<organism evidence="1 2">
    <name type="scientific">Streptomyces oceani</name>
    <dbReference type="NCBI Taxonomy" id="1075402"/>
    <lineage>
        <taxon>Bacteria</taxon>
        <taxon>Bacillati</taxon>
        <taxon>Actinomycetota</taxon>
        <taxon>Actinomycetes</taxon>
        <taxon>Kitasatosporales</taxon>
        <taxon>Streptomycetaceae</taxon>
        <taxon>Streptomyces</taxon>
    </lineage>
</organism>
<reference evidence="1 2" key="1">
    <citation type="journal article" date="2016" name="Front. Microbiol.">
        <title>Comparative Genomics Analysis of Streptomyces Species Reveals Their Adaptation to the Marine Environment and Their Diversity at the Genomic Level.</title>
        <authorList>
            <person name="Tian X."/>
            <person name="Zhang Z."/>
            <person name="Yang T."/>
            <person name="Chen M."/>
            <person name="Li J."/>
            <person name="Chen F."/>
            <person name="Yang J."/>
            <person name="Li W."/>
            <person name="Zhang B."/>
            <person name="Zhang Z."/>
            <person name="Wu J."/>
            <person name="Zhang C."/>
            <person name="Long L."/>
            <person name="Xiao J."/>
        </authorList>
    </citation>
    <scope>NUCLEOTIDE SEQUENCE [LARGE SCALE GENOMIC DNA]</scope>
    <source>
        <strain evidence="1 2">SCSIO 02100</strain>
    </source>
</reference>
<evidence type="ECO:0000313" key="1">
    <source>
        <dbReference type="EMBL" id="OEV04401.1"/>
    </source>
</evidence>
<name>A0A1E7KKR0_9ACTN</name>
<dbReference type="PANTHER" id="PTHR36439">
    <property type="entry name" value="BLL4334 PROTEIN"/>
    <property type="match status" value="1"/>
</dbReference>
<comment type="caution">
    <text evidence="1">The sequence shown here is derived from an EMBL/GenBank/DDBJ whole genome shotgun (WGS) entry which is preliminary data.</text>
</comment>
<dbReference type="Gene3D" id="3.30.70.1280">
    <property type="entry name" value="SP0830-like domains"/>
    <property type="match status" value="1"/>
</dbReference>
<evidence type="ECO:0008006" key="3">
    <source>
        <dbReference type="Google" id="ProtNLM"/>
    </source>
</evidence>
<protein>
    <recommendedName>
        <fullName evidence="3">DUF1697 domain-containing protein</fullName>
    </recommendedName>
</protein>
<accession>A0A1E7KKR0</accession>
<sequence length="160" mass="17831">MAELRELIRGLGWTDVRTYLQSGNAVFDVPPGSEGEERPRERLERAIAGHFGFEVHCLLRTQAELRAVADACPYPVAELDPAKLLVLFLEERPAPDHFDSLDPSTYAPDTFEVGDSAVYCYFPHGMGRSKLTDALSAVRPPLTMTGRNWRTVTKLLELTA</sequence>
<dbReference type="EMBL" id="LJGU01000114">
    <property type="protein sequence ID" value="OEV04401.1"/>
    <property type="molecule type" value="Genomic_DNA"/>
</dbReference>
<dbReference type="PANTHER" id="PTHR36439:SF1">
    <property type="entry name" value="DUF1697 DOMAIN-CONTAINING PROTEIN"/>
    <property type="match status" value="1"/>
</dbReference>
<dbReference type="Proteomes" id="UP000176101">
    <property type="component" value="Unassembled WGS sequence"/>
</dbReference>
<dbReference type="AlphaFoldDB" id="A0A1E7KKR0"/>
<dbReference type="InterPro" id="IPR012545">
    <property type="entry name" value="DUF1697"/>
</dbReference>
<dbReference type="PATRIC" id="fig|1075402.3.peg.4656"/>
<keyword evidence="2" id="KW-1185">Reference proteome</keyword>
<dbReference type="PIRSF" id="PIRSF008502">
    <property type="entry name" value="UCP008502"/>
    <property type="match status" value="1"/>
</dbReference>
<gene>
    <name evidence="1" type="ORF">AN216_09170</name>
</gene>
<dbReference type="STRING" id="1075402.AN216_09170"/>
<dbReference type="SUPFAM" id="SSF160379">
    <property type="entry name" value="SP0830-like"/>
    <property type="match status" value="1"/>
</dbReference>
<dbReference type="Pfam" id="PF08002">
    <property type="entry name" value="DUF1697"/>
    <property type="match status" value="1"/>
</dbReference>
<proteinExistence type="predicted"/>
<evidence type="ECO:0000313" key="2">
    <source>
        <dbReference type="Proteomes" id="UP000176101"/>
    </source>
</evidence>